<evidence type="ECO:0000313" key="9">
    <source>
        <dbReference type="EMBL" id="JAI35969.1"/>
    </source>
</evidence>
<evidence type="ECO:0000256" key="5">
    <source>
        <dbReference type="ARBA" id="ARBA00023242"/>
    </source>
</evidence>
<dbReference type="EMBL" id="GDHF01016345">
    <property type="protein sequence ID" value="JAI35969.1"/>
    <property type="molecule type" value="Transcribed_RNA"/>
</dbReference>
<keyword evidence="2" id="KW-0805">Transcription regulation</keyword>
<keyword evidence="5" id="KW-0539">Nucleus</keyword>
<feature type="domain" description="BHLH" evidence="7">
    <location>
        <begin position="22"/>
        <end position="77"/>
    </location>
</feature>
<protein>
    <submittedName>
        <fullName evidence="9">Enhancer of split m5 protein</fullName>
    </submittedName>
</protein>
<dbReference type="PROSITE" id="PS50888">
    <property type="entry name" value="BHLH"/>
    <property type="match status" value="1"/>
</dbReference>
<name>A0A0K8VAJ8_BACLA</name>
<organism evidence="9">
    <name type="scientific">Bactrocera latifrons</name>
    <name type="common">Malaysian fruit fly</name>
    <name type="synonym">Chaetodacus latifrons</name>
    <dbReference type="NCBI Taxonomy" id="174628"/>
    <lineage>
        <taxon>Eukaryota</taxon>
        <taxon>Metazoa</taxon>
        <taxon>Ecdysozoa</taxon>
        <taxon>Arthropoda</taxon>
        <taxon>Hexapoda</taxon>
        <taxon>Insecta</taxon>
        <taxon>Pterygota</taxon>
        <taxon>Neoptera</taxon>
        <taxon>Endopterygota</taxon>
        <taxon>Diptera</taxon>
        <taxon>Brachycera</taxon>
        <taxon>Muscomorpha</taxon>
        <taxon>Tephritoidea</taxon>
        <taxon>Tephritidae</taxon>
        <taxon>Bactrocera</taxon>
        <taxon>Bactrocera</taxon>
    </lineage>
</organism>
<accession>A0A0K8VAJ8</accession>
<dbReference type="InterPro" id="IPR050370">
    <property type="entry name" value="HES_HEY"/>
</dbReference>
<dbReference type="SMART" id="SM00353">
    <property type="entry name" value="HLH"/>
    <property type="match status" value="1"/>
</dbReference>
<dbReference type="InterPro" id="IPR036638">
    <property type="entry name" value="HLH_DNA-bd_sf"/>
</dbReference>
<proteinExistence type="predicted"/>
<dbReference type="CDD" id="cd18916">
    <property type="entry name" value="bHLH-O_ESM5_like"/>
    <property type="match status" value="1"/>
</dbReference>
<dbReference type="GO" id="GO:0046983">
    <property type="term" value="F:protein dimerization activity"/>
    <property type="evidence" value="ECO:0007669"/>
    <property type="project" value="InterPro"/>
</dbReference>
<dbReference type="GO" id="GO:0006355">
    <property type="term" value="P:regulation of DNA-templated transcription"/>
    <property type="evidence" value="ECO:0007669"/>
    <property type="project" value="InterPro"/>
</dbReference>
<dbReference type="Pfam" id="PF00010">
    <property type="entry name" value="HLH"/>
    <property type="match status" value="1"/>
</dbReference>
<feature type="domain" description="Orange" evidence="8">
    <location>
        <begin position="96"/>
        <end position="129"/>
    </location>
</feature>
<keyword evidence="3" id="KW-0238">DNA-binding</keyword>
<evidence type="ECO:0000256" key="3">
    <source>
        <dbReference type="ARBA" id="ARBA00023125"/>
    </source>
</evidence>
<evidence type="ECO:0000256" key="4">
    <source>
        <dbReference type="ARBA" id="ARBA00023163"/>
    </source>
</evidence>
<reference evidence="9" key="1">
    <citation type="submission" date="2015-06" db="EMBL/GenBank/DDBJ databases">
        <authorList>
            <person name="Hoefler B.C."/>
            <person name="Straight P.D."/>
        </authorList>
    </citation>
    <scope>NUCLEOTIDE SEQUENCE</scope>
</reference>
<sequence length="196" mass="22089">MSLNTKSVPHESQFYATKTELYLKVKKPLLERQRRARINKCLDTLKTLVAEFQGDDAILRMDKAEMLESTIAFMRQHSRRRSAMPAVAPLEPMDSFRNGYMNAVNEVSRVMAAMPGMSVNVGKSVMTHLGSEFNRLLQQQQEQTIVVDVAEKMSEKVARPSSRASSGYHSDCEHDSPMPSPAPVSATECATWRPWL</sequence>
<dbReference type="Pfam" id="PF07527">
    <property type="entry name" value="Hairy_orange"/>
    <property type="match status" value="1"/>
</dbReference>
<keyword evidence="4" id="KW-0804">Transcription</keyword>
<feature type="region of interest" description="Disordered" evidence="6">
    <location>
        <begin position="155"/>
        <end position="196"/>
    </location>
</feature>
<dbReference type="GO" id="GO:0005634">
    <property type="term" value="C:nucleus"/>
    <property type="evidence" value="ECO:0007669"/>
    <property type="project" value="UniProtKB-SubCell"/>
</dbReference>
<dbReference type="OrthoDB" id="6085656at2759"/>
<dbReference type="SUPFAM" id="SSF47459">
    <property type="entry name" value="HLH, helix-loop-helix DNA-binding domain"/>
    <property type="match status" value="1"/>
</dbReference>
<dbReference type="SMART" id="SM00511">
    <property type="entry name" value="ORANGE"/>
    <property type="match status" value="1"/>
</dbReference>
<evidence type="ECO:0000259" key="7">
    <source>
        <dbReference type="PROSITE" id="PS50888"/>
    </source>
</evidence>
<dbReference type="GO" id="GO:0003677">
    <property type="term" value="F:DNA binding"/>
    <property type="evidence" value="ECO:0007669"/>
    <property type="project" value="UniProtKB-KW"/>
</dbReference>
<dbReference type="Gene3D" id="4.10.280.10">
    <property type="entry name" value="Helix-loop-helix DNA-binding domain"/>
    <property type="match status" value="1"/>
</dbReference>
<evidence type="ECO:0000256" key="6">
    <source>
        <dbReference type="SAM" id="MobiDB-lite"/>
    </source>
</evidence>
<dbReference type="AlphaFoldDB" id="A0A0K8VAJ8"/>
<evidence type="ECO:0000256" key="1">
    <source>
        <dbReference type="ARBA" id="ARBA00004123"/>
    </source>
</evidence>
<evidence type="ECO:0000256" key="2">
    <source>
        <dbReference type="ARBA" id="ARBA00023015"/>
    </source>
</evidence>
<dbReference type="InterPro" id="IPR011598">
    <property type="entry name" value="bHLH_dom"/>
</dbReference>
<dbReference type="PANTHER" id="PTHR10985">
    <property type="entry name" value="BASIC HELIX-LOOP-HELIX TRANSCRIPTION FACTOR, HES-RELATED"/>
    <property type="match status" value="1"/>
</dbReference>
<comment type="subcellular location">
    <subcellularLocation>
        <location evidence="1">Nucleus</location>
    </subcellularLocation>
</comment>
<dbReference type="PROSITE" id="PS51054">
    <property type="entry name" value="ORANGE"/>
    <property type="match status" value="1"/>
</dbReference>
<dbReference type="InterPro" id="IPR003650">
    <property type="entry name" value="Orange_dom"/>
</dbReference>
<gene>
    <name evidence="9" type="primary">HLHm5</name>
    <name evidence="9" type="ORF">c0_g1_i1</name>
</gene>
<dbReference type="SUPFAM" id="SSF158457">
    <property type="entry name" value="Orange domain-like"/>
    <property type="match status" value="1"/>
</dbReference>
<evidence type="ECO:0000259" key="8">
    <source>
        <dbReference type="PROSITE" id="PS51054"/>
    </source>
</evidence>